<accession>A0A6J6XIQ9</accession>
<dbReference type="EMBL" id="CAFAAM010000020">
    <property type="protein sequence ID" value="CAB4795068.1"/>
    <property type="molecule type" value="Genomic_DNA"/>
</dbReference>
<name>A0A6J6XIQ9_9ZZZZ</name>
<proteinExistence type="predicted"/>
<protein>
    <submittedName>
        <fullName evidence="1">Unannotated protein</fullName>
    </submittedName>
</protein>
<gene>
    <name evidence="2" type="ORF">UFOPK2969_01661</name>
    <name evidence="1" type="ORF">UFOPK3010_00250</name>
</gene>
<evidence type="ECO:0000313" key="2">
    <source>
        <dbReference type="EMBL" id="CAB4804614.1"/>
    </source>
</evidence>
<reference evidence="1" key="1">
    <citation type="submission" date="2020-05" db="EMBL/GenBank/DDBJ databases">
        <authorList>
            <person name="Chiriac C."/>
            <person name="Salcher M."/>
            <person name="Ghai R."/>
            <person name="Kavagutti S V."/>
        </authorList>
    </citation>
    <scope>NUCLEOTIDE SEQUENCE</scope>
</reference>
<dbReference type="EMBL" id="CAFAAD010000176">
    <property type="protein sequence ID" value="CAB4804614.1"/>
    <property type="molecule type" value="Genomic_DNA"/>
</dbReference>
<sequence length="183" mass="20326">MALQVGSKRFNHRALRGRNLAQLCQLIGRQCTGVGVGEKPCFIENKLSHRSDVINRRRVAVVGEPLRRDRIAVLGSLAKCEECFVATNASASDCKSTDLRGREVRGLETSGRLGKGAIAASVTTQHRQRNEYLWRIGDSDAKRVVANRPGSRHEFIERSIEPQHGVNPIGGFVYPLQRCPRAR</sequence>
<organism evidence="1">
    <name type="scientific">freshwater metagenome</name>
    <dbReference type="NCBI Taxonomy" id="449393"/>
    <lineage>
        <taxon>unclassified sequences</taxon>
        <taxon>metagenomes</taxon>
        <taxon>ecological metagenomes</taxon>
    </lineage>
</organism>
<dbReference type="AlphaFoldDB" id="A0A6J6XIQ9"/>
<evidence type="ECO:0000313" key="1">
    <source>
        <dbReference type="EMBL" id="CAB4795068.1"/>
    </source>
</evidence>